<evidence type="ECO:0000313" key="4">
    <source>
        <dbReference type="Proteomes" id="UP000275267"/>
    </source>
</evidence>
<keyword evidence="4" id="KW-1185">Reference proteome</keyword>
<evidence type="ECO:0000259" key="2">
    <source>
        <dbReference type="Pfam" id="PF13963"/>
    </source>
</evidence>
<gene>
    <name evidence="3" type="ORF">C2845_PM03G27300</name>
</gene>
<dbReference type="InterPro" id="IPR029480">
    <property type="entry name" value="Transpos_assoc"/>
</dbReference>
<sequence length="217" mass="23704">MRPPGEAHSRRPCPGLVPPASARGGPPVSPLRLPGEALPPPLYARPERHFRRGRPSRRPLCACPGRPCRRTSAPARGGTSTGPAPAACARHLPGRPRLQRPAPCLADGGLLPASAPFVGCSIRRVSTTVLDSSLCRTARGWMTVRGCTRAGNRVGDLTVDWIQKTDAFLDRAFEKLKGAKTTWCPCSRCGNTRRQTKQDMTQHLCNYGFTRDYTRWT</sequence>
<evidence type="ECO:0000313" key="3">
    <source>
        <dbReference type="EMBL" id="RLN35981.1"/>
    </source>
</evidence>
<comment type="caution">
    <text evidence="3">The sequence shown here is derived from an EMBL/GenBank/DDBJ whole genome shotgun (WGS) entry which is preliminary data.</text>
</comment>
<evidence type="ECO:0000256" key="1">
    <source>
        <dbReference type="SAM" id="MobiDB-lite"/>
    </source>
</evidence>
<organism evidence="3 4">
    <name type="scientific">Panicum miliaceum</name>
    <name type="common">Proso millet</name>
    <name type="synonym">Broomcorn millet</name>
    <dbReference type="NCBI Taxonomy" id="4540"/>
    <lineage>
        <taxon>Eukaryota</taxon>
        <taxon>Viridiplantae</taxon>
        <taxon>Streptophyta</taxon>
        <taxon>Embryophyta</taxon>
        <taxon>Tracheophyta</taxon>
        <taxon>Spermatophyta</taxon>
        <taxon>Magnoliopsida</taxon>
        <taxon>Liliopsida</taxon>
        <taxon>Poales</taxon>
        <taxon>Poaceae</taxon>
        <taxon>PACMAD clade</taxon>
        <taxon>Panicoideae</taxon>
        <taxon>Panicodae</taxon>
        <taxon>Paniceae</taxon>
        <taxon>Panicinae</taxon>
        <taxon>Panicum</taxon>
        <taxon>Panicum sect. Panicum</taxon>
    </lineage>
</organism>
<name>A0A3L6TCI8_PANMI</name>
<dbReference type="EMBL" id="PQIB02000002">
    <property type="protein sequence ID" value="RLN35981.1"/>
    <property type="molecule type" value="Genomic_DNA"/>
</dbReference>
<dbReference type="Pfam" id="PF13963">
    <property type="entry name" value="Transpos_assoc"/>
    <property type="match status" value="1"/>
</dbReference>
<reference evidence="4" key="1">
    <citation type="journal article" date="2019" name="Nat. Commun.">
        <title>The genome of broomcorn millet.</title>
        <authorList>
            <person name="Zou C."/>
            <person name="Miki D."/>
            <person name="Li D."/>
            <person name="Tang Q."/>
            <person name="Xiao L."/>
            <person name="Rajput S."/>
            <person name="Deng P."/>
            <person name="Jia W."/>
            <person name="Huang R."/>
            <person name="Zhang M."/>
            <person name="Sun Y."/>
            <person name="Hu J."/>
            <person name="Fu X."/>
            <person name="Schnable P.S."/>
            <person name="Li F."/>
            <person name="Zhang H."/>
            <person name="Feng B."/>
            <person name="Zhu X."/>
            <person name="Liu R."/>
            <person name="Schnable J.C."/>
            <person name="Zhu J.-K."/>
            <person name="Zhang H."/>
        </authorList>
    </citation>
    <scope>NUCLEOTIDE SEQUENCE [LARGE SCALE GENOMIC DNA]</scope>
</reference>
<feature type="region of interest" description="Disordered" evidence="1">
    <location>
        <begin position="71"/>
        <end position="93"/>
    </location>
</feature>
<dbReference type="Proteomes" id="UP000275267">
    <property type="component" value="Unassembled WGS sequence"/>
</dbReference>
<accession>A0A3L6TCI8</accession>
<dbReference type="AlphaFoldDB" id="A0A3L6TCI8"/>
<feature type="domain" description="Transposase-associated" evidence="2">
    <location>
        <begin position="141"/>
        <end position="217"/>
    </location>
</feature>
<protein>
    <recommendedName>
        <fullName evidence="2">Transposase-associated domain-containing protein</fullName>
    </recommendedName>
</protein>
<proteinExistence type="predicted"/>
<feature type="region of interest" description="Disordered" evidence="1">
    <location>
        <begin position="1"/>
        <end position="56"/>
    </location>
</feature>